<keyword evidence="2" id="KW-1185">Reference proteome</keyword>
<name>A0A9X1NB93_9ACTN</name>
<reference evidence="1" key="1">
    <citation type="submission" date="2021-11" db="EMBL/GenBank/DDBJ databases">
        <title>Streptomyces corallinus and Kineosporia corallina sp. nov., two new coral-derived marine actinobacteria.</title>
        <authorList>
            <person name="Buangrab K."/>
            <person name="Sutthacheep M."/>
            <person name="Yeemin T."/>
            <person name="Harunari E."/>
            <person name="Igarashi Y."/>
            <person name="Sripreechasak P."/>
            <person name="Kanchanasin P."/>
            <person name="Tanasupawat S."/>
            <person name="Phongsopitanun W."/>
        </authorList>
    </citation>
    <scope>NUCLEOTIDE SEQUENCE</scope>
    <source>
        <strain evidence="1">JCM 31032</strain>
    </source>
</reference>
<accession>A0A9X1NB93</accession>
<proteinExistence type="predicted"/>
<comment type="caution">
    <text evidence="1">The sequence shown here is derived from an EMBL/GenBank/DDBJ whole genome shotgun (WGS) entry which is preliminary data.</text>
</comment>
<evidence type="ECO:0000313" key="2">
    <source>
        <dbReference type="Proteomes" id="UP001138997"/>
    </source>
</evidence>
<organism evidence="1 2">
    <name type="scientific">Kineosporia babensis</name>
    <dbReference type="NCBI Taxonomy" id="499548"/>
    <lineage>
        <taxon>Bacteria</taxon>
        <taxon>Bacillati</taxon>
        <taxon>Actinomycetota</taxon>
        <taxon>Actinomycetes</taxon>
        <taxon>Kineosporiales</taxon>
        <taxon>Kineosporiaceae</taxon>
        <taxon>Kineosporia</taxon>
    </lineage>
</organism>
<protein>
    <submittedName>
        <fullName evidence="1">Uncharacterized protein</fullName>
    </submittedName>
</protein>
<evidence type="ECO:0000313" key="1">
    <source>
        <dbReference type="EMBL" id="MCD5310943.1"/>
    </source>
</evidence>
<sequence>MRVAVAVDCRARMVDESGGVHECTRSAGYLVTIAAECAPEKQREVCDSHLCALKAGAVNCEDGAHVVRLVSSQRVGGAA</sequence>
<dbReference type="AlphaFoldDB" id="A0A9X1NB93"/>
<dbReference type="EMBL" id="JAJOMB010000003">
    <property type="protein sequence ID" value="MCD5310943.1"/>
    <property type="molecule type" value="Genomic_DNA"/>
</dbReference>
<dbReference type="Proteomes" id="UP001138997">
    <property type="component" value="Unassembled WGS sequence"/>
</dbReference>
<gene>
    <name evidence="1" type="ORF">LR394_08550</name>
</gene>
<dbReference type="RefSeq" id="WP_231440119.1">
    <property type="nucleotide sequence ID" value="NZ_JAJOMB010000003.1"/>
</dbReference>